<evidence type="ECO:0000313" key="2">
    <source>
        <dbReference type="Proteomes" id="UP000530928"/>
    </source>
</evidence>
<evidence type="ECO:0000313" key="1">
    <source>
        <dbReference type="EMBL" id="MBA2894092.1"/>
    </source>
</evidence>
<dbReference type="EMBL" id="JACDUR010000005">
    <property type="protein sequence ID" value="MBA2894092.1"/>
    <property type="molecule type" value="Genomic_DNA"/>
</dbReference>
<gene>
    <name evidence="1" type="ORF">HNR30_005453</name>
</gene>
<keyword evidence="2" id="KW-1185">Reference proteome</keyword>
<name>A0A7W0CN60_9ACTN</name>
<sequence length="217" mass="24233">MTKLLGPEQTAMGNSGPWTEFRVSFREIEGKGSLAWWRTVGSVAQVFASFGRAGDRETMLSLLVDMFVDAGYRYLVPQEPDELDTWGPHLKEVYIELCGLSSRRDRQGQHSSAEKRVTVGPEKTLTVAFKLGNLDPDTEKYLDTLKLKVSKFAWPDYAAYRGAEAIGPPMNAKVKLRNPGTAYFTSDVYSQPGADIPGVLQVDDSEWVRHVLSKWQG</sequence>
<proteinExistence type="predicted"/>
<accession>A0A7W0CN60</accession>
<protein>
    <submittedName>
        <fullName evidence="1">Uncharacterized protein</fullName>
    </submittedName>
</protein>
<dbReference type="AlphaFoldDB" id="A0A7W0CN60"/>
<reference evidence="1 2" key="1">
    <citation type="submission" date="2020-07" db="EMBL/GenBank/DDBJ databases">
        <title>Genomic Encyclopedia of Type Strains, Phase IV (KMG-IV): sequencing the most valuable type-strain genomes for metagenomic binning, comparative biology and taxonomic classification.</title>
        <authorList>
            <person name="Goeker M."/>
        </authorList>
    </citation>
    <scope>NUCLEOTIDE SEQUENCE [LARGE SCALE GENOMIC DNA]</scope>
    <source>
        <strain evidence="1 2">DSM 45533</strain>
    </source>
</reference>
<comment type="caution">
    <text evidence="1">The sequence shown here is derived from an EMBL/GenBank/DDBJ whole genome shotgun (WGS) entry which is preliminary data.</text>
</comment>
<dbReference type="Proteomes" id="UP000530928">
    <property type="component" value="Unassembled WGS sequence"/>
</dbReference>
<organism evidence="1 2">
    <name type="scientific">Nonomuraea soli</name>
    <dbReference type="NCBI Taxonomy" id="1032476"/>
    <lineage>
        <taxon>Bacteria</taxon>
        <taxon>Bacillati</taxon>
        <taxon>Actinomycetota</taxon>
        <taxon>Actinomycetes</taxon>
        <taxon>Streptosporangiales</taxon>
        <taxon>Streptosporangiaceae</taxon>
        <taxon>Nonomuraea</taxon>
    </lineage>
</organism>
<dbReference type="RefSeq" id="WP_181612823.1">
    <property type="nucleotide sequence ID" value="NZ_BAABAM010000005.1"/>
</dbReference>